<protein>
    <recommendedName>
        <fullName evidence="6">50S ribosomal protein L37Ae</fullName>
    </recommendedName>
</protein>
<dbReference type="InterPro" id="IPR011332">
    <property type="entry name" value="Ribosomal_zn-bd"/>
</dbReference>
<evidence type="ECO:0000313" key="5">
    <source>
        <dbReference type="Proteomes" id="UP000176308"/>
    </source>
</evidence>
<gene>
    <name evidence="4" type="ORF">A2904_00545</name>
</gene>
<sequence length="74" mass="8393">MGAKKKKIGSAGKFGAGYGTRVRKNYNKIEEFQRVRQISPFYSKGRVKRIAAGIWKCMKTGKIFAGPAYYLEQK</sequence>
<evidence type="ECO:0000256" key="2">
    <source>
        <dbReference type="ARBA" id="ARBA00022980"/>
    </source>
</evidence>
<dbReference type="Gene3D" id="2.20.25.30">
    <property type="match status" value="1"/>
</dbReference>
<dbReference type="PANTHER" id="PTHR48129">
    <property type="entry name" value="60S RIBOSOMAL PROTEIN L37A"/>
    <property type="match status" value="1"/>
</dbReference>
<keyword evidence="2" id="KW-0689">Ribosomal protein</keyword>
<dbReference type="GO" id="GO:0006412">
    <property type="term" value="P:translation"/>
    <property type="evidence" value="ECO:0007669"/>
    <property type="project" value="InterPro"/>
</dbReference>
<keyword evidence="3" id="KW-0687">Ribonucleoprotein</keyword>
<dbReference type="PANTHER" id="PTHR48129:SF1">
    <property type="entry name" value="LARGE RIBOSOMAL SUBUNIT PROTEIN EL43"/>
    <property type="match status" value="1"/>
</dbReference>
<comment type="similarity">
    <text evidence="1">Belongs to the eukaryotic ribosomal protein eL43 family.</text>
</comment>
<accession>A0A1G2I6X1</accession>
<comment type="caution">
    <text evidence="4">The sequence shown here is derived from an EMBL/GenBank/DDBJ whole genome shotgun (WGS) entry which is preliminary data.</text>
</comment>
<evidence type="ECO:0000313" key="4">
    <source>
        <dbReference type="EMBL" id="OGZ70439.1"/>
    </source>
</evidence>
<dbReference type="AlphaFoldDB" id="A0A1G2I6X1"/>
<name>A0A1G2I6X1_9BACT</name>
<dbReference type="GO" id="GO:1990904">
    <property type="term" value="C:ribonucleoprotein complex"/>
    <property type="evidence" value="ECO:0007669"/>
    <property type="project" value="UniProtKB-KW"/>
</dbReference>
<proteinExistence type="inferred from homology"/>
<reference evidence="4 5" key="1">
    <citation type="journal article" date="2016" name="Nat. Commun.">
        <title>Thousands of microbial genomes shed light on interconnected biogeochemical processes in an aquifer system.</title>
        <authorList>
            <person name="Anantharaman K."/>
            <person name="Brown C.T."/>
            <person name="Hug L.A."/>
            <person name="Sharon I."/>
            <person name="Castelle C.J."/>
            <person name="Probst A.J."/>
            <person name="Thomas B.C."/>
            <person name="Singh A."/>
            <person name="Wilkins M.J."/>
            <person name="Karaoz U."/>
            <person name="Brodie E.L."/>
            <person name="Williams K.H."/>
            <person name="Hubbard S.S."/>
            <person name="Banfield J.F."/>
        </authorList>
    </citation>
    <scope>NUCLEOTIDE SEQUENCE [LARGE SCALE GENOMIC DNA]</scope>
</reference>
<evidence type="ECO:0008006" key="6">
    <source>
        <dbReference type="Google" id="ProtNLM"/>
    </source>
</evidence>
<dbReference type="EMBL" id="MHOX01000026">
    <property type="protein sequence ID" value="OGZ70439.1"/>
    <property type="molecule type" value="Genomic_DNA"/>
</dbReference>
<dbReference type="InterPro" id="IPR050522">
    <property type="entry name" value="Ribosomal_protein_eL43"/>
</dbReference>
<dbReference type="Pfam" id="PF01780">
    <property type="entry name" value="Ribosomal_L37ae"/>
    <property type="match status" value="1"/>
</dbReference>
<dbReference type="InterPro" id="IPR002674">
    <property type="entry name" value="Ribosomal_eL43"/>
</dbReference>
<dbReference type="GO" id="GO:0003735">
    <property type="term" value="F:structural constituent of ribosome"/>
    <property type="evidence" value="ECO:0007669"/>
    <property type="project" value="InterPro"/>
</dbReference>
<dbReference type="Proteomes" id="UP000176308">
    <property type="component" value="Unassembled WGS sequence"/>
</dbReference>
<dbReference type="InterPro" id="IPR011331">
    <property type="entry name" value="Ribosomal_eL37/eL43"/>
</dbReference>
<organism evidence="4 5">
    <name type="scientific">Candidatus Staskawiczbacteria bacterium RIFCSPLOWO2_01_FULL_33_9</name>
    <dbReference type="NCBI Taxonomy" id="1802211"/>
    <lineage>
        <taxon>Bacteria</taxon>
        <taxon>Candidatus Staskawicziibacteriota</taxon>
    </lineage>
</organism>
<dbReference type="SUPFAM" id="SSF57829">
    <property type="entry name" value="Zn-binding ribosomal proteins"/>
    <property type="match status" value="1"/>
</dbReference>
<dbReference type="GO" id="GO:0005840">
    <property type="term" value="C:ribosome"/>
    <property type="evidence" value="ECO:0007669"/>
    <property type="project" value="UniProtKB-KW"/>
</dbReference>
<evidence type="ECO:0000256" key="1">
    <source>
        <dbReference type="ARBA" id="ARBA00008672"/>
    </source>
</evidence>
<evidence type="ECO:0000256" key="3">
    <source>
        <dbReference type="ARBA" id="ARBA00023274"/>
    </source>
</evidence>